<dbReference type="Proteomes" id="UP000005709">
    <property type="component" value="Unassembled WGS sequence"/>
</dbReference>
<name>C8PIU3_9BACT</name>
<dbReference type="AlphaFoldDB" id="C8PIU3"/>
<sequence length="50" mass="5951">MGDAVLKFNQVFDVLLKQKPLESKIYRFITKFKKMAIVNHLASFRFPNFM</sequence>
<organism evidence="1 2">
    <name type="scientific">Campylobacter gracilis RM3268</name>
    <dbReference type="NCBI Taxonomy" id="553220"/>
    <lineage>
        <taxon>Bacteria</taxon>
        <taxon>Pseudomonadati</taxon>
        <taxon>Campylobacterota</taxon>
        <taxon>Epsilonproteobacteria</taxon>
        <taxon>Campylobacterales</taxon>
        <taxon>Campylobacteraceae</taxon>
        <taxon>Campylobacter</taxon>
    </lineage>
</organism>
<accession>C8PIU3</accession>
<evidence type="ECO:0000313" key="1">
    <source>
        <dbReference type="EMBL" id="EEV16848.1"/>
    </source>
</evidence>
<keyword evidence="2" id="KW-1185">Reference proteome</keyword>
<comment type="caution">
    <text evidence="1">The sequence shown here is derived from an EMBL/GenBank/DDBJ whole genome shotgun (WGS) entry which is preliminary data.</text>
</comment>
<proteinExistence type="predicted"/>
<evidence type="ECO:0000313" key="2">
    <source>
        <dbReference type="Proteomes" id="UP000005709"/>
    </source>
</evidence>
<reference evidence="1 2" key="1">
    <citation type="submission" date="2009-07" db="EMBL/GenBank/DDBJ databases">
        <authorList>
            <person name="Madupu R."/>
            <person name="Sebastian Y."/>
            <person name="Durkin A.S."/>
            <person name="Torralba M."/>
            <person name="Methe B."/>
            <person name="Sutton G.G."/>
            <person name="Strausberg R.L."/>
            <person name="Nelson K.E."/>
        </authorList>
    </citation>
    <scope>NUCLEOTIDE SEQUENCE [LARGE SCALE GENOMIC DNA]</scope>
    <source>
        <strain evidence="1 2">RM3268</strain>
    </source>
</reference>
<dbReference type="EMBL" id="ACYG01000027">
    <property type="protein sequence ID" value="EEV16848.1"/>
    <property type="molecule type" value="Genomic_DNA"/>
</dbReference>
<gene>
    <name evidence="1" type="ORF">CAMGR0001_1142</name>
</gene>
<protein>
    <submittedName>
        <fullName evidence="1">Uncharacterized protein</fullName>
    </submittedName>
</protein>